<keyword evidence="2" id="KW-1185">Reference proteome</keyword>
<dbReference type="AlphaFoldDB" id="A0A4Y2VTZ5"/>
<name>A0A4Y2VTZ5_ARAVE</name>
<comment type="caution">
    <text evidence="1">The sequence shown here is derived from an EMBL/GenBank/DDBJ whole genome shotgun (WGS) entry which is preliminary data.</text>
</comment>
<gene>
    <name evidence="1" type="ORF">AVEN_109985_1</name>
</gene>
<organism evidence="1 2">
    <name type="scientific">Araneus ventricosus</name>
    <name type="common">Orbweaver spider</name>
    <name type="synonym">Epeira ventricosa</name>
    <dbReference type="NCBI Taxonomy" id="182803"/>
    <lineage>
        <taxon>Eukaryota</taxon>
        <taxon>Metazoa</taxon>
        <taxon>Ecdysozoa</taxon>
        <taxon>Arthropoda</taxon>
        <taxon>Chelicerata</taxon>
        <taxon>Arachnida</taxon>
        <taxon>Araneae</taxon>
        <taxon>Araneomorphae</taxon>
        <taxon>Entelegynae</taxon>
        <taxon>Araneoidea</taxon>
        <taxon>Araneidae</taxon>
        <taxon>Araneus</taxon>
    </lineage>
</organism>
<evidence type="ECO:0000313" key="2">
    <source>
        <dbReference type="Proteomes" id="UP000499080"/>
    </source>
</evidence>
<protein>
    <submittedName>
        <fullName evidence="1">Uncharacterized protein</fullName>
    </submittedName>
</protein>
<dbReference type="Proteomes" id="UP000499080">
    <property type="component" value="Unassembled WGS sequence"/>
</dbReference>
<accession>A0A4Y2VTZ5</accession>
<dbReference type="EMBL" id="BGPR01051176">
    <property type="protein sequence ID" value="GBO28151.1"/>
    <property type="molecule type" value="Genomic_DNA"/>
</dbReference>
<evidence type="ECO:0000313" key="1">
    <source>
        <dbReference type="EMBL" id="GBO28151.1"/>
    </source>
</evidence>
<sequence length="105" mass="11480">MKWILYPILKVKLFGYRPLAVYSNEIFNGDSGQMMKTTIVRRPPEIRSLVFTTATEAVEGSSIAQNTPEEPCHVQGGLPVCENVIIFPAIVTDAVASNSGDSSKH</sequence>
<reference evidence="1 2" key="1">
    <citation type="journal article" date="2019" name="Sci. Rep.">
        <title>Orb-weaving spider Araneus ventricosus genome elucidates the spidroin gene catalogue.</title>
        <authorList>
            <person name="Kono N."/>
            <person name="Nakamura H."/>
            <person name="Ohtoshi R."/>
            <person name="Moran D.A.P."/>
            <person name="Shinohara A."/>
            <person name="Yoshida Y."/>
            <person name="Fujiwara M."/>
            <person name="Mori M."/>
            <person name="Tomita M."/>
            <person name="Arakawa K."/>
        </authorList>
    </citation>
    <scope>NUCLEOTIDE SEQUENCE [LARGE SCALE GENOMIC DNA]</scope>
</reference>
<proteinExistence type="predicted"/>